<dbReference type="InterPro" id="IPR001789">
    <property type="entry name" value="Sig_transdc_resp-reg_receiver"/>
</dbReference>
<keyword evidence="5" id="KW-1185">Reference proteome</keyword>
<dbReference type="SUPFAM" id="SSF52172">
    <property type="entry name" value="CheY-like"/>
    <property type="match status" value="1"/>
</dbReference>
<protein>
    <submittedName>
        <fullName evidence="4">Response regulator</fullName>
    </submittedName>
</protein>
<reference evidence="4 5" key="1">
    <citation type="submission" date="2020-09" db="EMBL/GenBank/DDBJ databases">
        <title>Novel species of Mucilaginibacter isolated from a glacier on the Tibetan Plateau.</title>
        <authorList>
            <person name="Liu Q."/>
            <person name="Xin Y.-H."/>
        </authorList>
    </citation>
    <scope>NUCLEOTIDE SEQUENCE [LARGE SCALE GENOMIC DNA]</scope>
    <source>
        <strain evidence="4 5">CGMCC 1.13878</strain>
    </source>
</reference>
<gene>
    <name evidence="4" type="ORF">IDJ75_01165</name>
</gene>
<dbReference type="PANTHER" id="PTHR44591">
    <property type="entry name" value="STRESS RESPONSE REGULATOR PROTEIN 1"/>
    <property type="match status" value="1"/>
</dbReference>
<feature type="domain" description="Response regulatory" evidence="3">
    <location>
        <begin position="4"/>
        <end position="121"/>
    </location>
</feature>
<evidence type="ECO:0000256" key="1">
    <source>
        <dbReference type="ARBA" id="ARBA00022553"/>
    </source>
</evidence>
<comment type="caution">
    <text evidence="4">The sequence shown here is derived from an EMBL/GenBank/DDBJ whole genome shotgun (WGS) entry which is preliminary data.</text>
</comment>
<dbReference type="Gene3D" id="3.40.50.2300">
    <property type="match status" value="1"/>
</dbReference>
<keyword evidence="1 2" id="KW-0597">Phosphoprotein</keyword>
<feature type="modified residue" description="4-aspartylphosphate" evidence="2">
    <location>
        <position position="52"/>
    </location>
</feature>
<sequence>MAKKILVIEDDKDIRDTITYALESEGYEVISSDNSRILKFIDKHQPDLILLDNWLTDWKSDANGQQLSRELKSDPKTSHIPVIIVSAVSNIAELAKEGLSDGYLKKPFDLEALFGIVKKHV</sequence>
<accession>A0ABR7WZT2</accession>
<organism evidence="4 5">
    <name type="scientific">Mucilaginibacter rigui</name>
    <dbReference type="NCBI Taxonomy" id="534635"/>
    <lineage>
        <taxon>Bacteria</taxon>
        <taxon>Pseudomonadati</taxon>
        <taxon>Bacteroidota</taxon>
        <taxon>Sphingobacteriia</taxon>
        <taxon>Sphingobacteriales</taxon>
        <taxon>Sphingobacteriaceae</taxon>
        <taxon>Mucilaginibacter</taxon>
    </lineage>
</organism>
<name>A0ABR7WZT2_9SPHI</name>
<dbReference type="PANTHER" id="PTHR44591:SF18">
    <property type="entry name" value="REGULATORY PROTEIN"/>
    <property type="match status" value="1"/>
</dbReference>
<evidence type="ECO:0000259" key="3">
    <source>
        <dbReference type="PROSITE" id="PS50110"/>
    </source>
</evidence>
<dbReference type="Proteomes" id="UP000618754">
    <property type="component" value="Unassembled WGS sequence"/>
</dbReference>
<proteinExistence type="predicted"/>
<dbReference type="InterPro" id="IPR050595">
    <property type="entry name" value="Bact_response_regulator"/>
</dbReference>
<dbReference type="SMART" id="SM00448">
    <property type="entry name" value="REC"/>
    <property type="match status" value="1"/>
</dbReference>
<evidence type="ECO:0000256" key="2">
    <source>
        <dbReference type="PROSITE-ProRule" id="PRU00169"/>
    </source>
</evidence>
<dbReference type="RefSeq" id="WP_191173787.1">
    <property type="nucleotide sequence ID" value="NZ_JACWMW010000001.1"/>
</dbReference>
<dbReference type="Pfam" id="PF00072">
    <property type="entry name" value="Response_reg"/>
    <property type="match status" value="1"/>
</dbReference>
<dbReference type="PROSITE" id="PS50110">
    <property type="entry name" value="RESPONSE_REGULATORY"/>
    <property type="match status" value="1"/>
</dbReference>
<dbReference type="InterPro" id="IPR011006">
    <property type="entry name" value="CheY-like_superfamily"/>
</dbReference>
<evidence type="ECO:0000313" key="5">
    <source>
        <dbReference type="Proteomes" id="UP000618754"/>
    </source>
</evidence>
<evidence type="ECO:0000313" key="4">
    <source>
        <dbReference type="EMBL" id="MBD1383873.1"/>
    </source>
</evidence>
<dbReference type="EMBL" id="JACWMW010000001">
    <property type="protein sequence ID" value="MBD1383873.1"/>
    <property type="molecule type" value="Genomic_DNA"/>
</dbReference>